<dbReference type="Pfam" id="PF13499">
    <property type="entry name" value="EF-hand_7"/>
    <property type="match status" value="3"/>
</dbReference>
<protein>
    <submittedName>
        <fullName evidence="6">Tumor necrosis factor receptor superfamily member 26</fullName>
    </submittedName>
</protein>
<dbReference type="PANTHER" id="PTHR45942">
    <property type="entry name" value="PROTEIN PHOSPATASE 3 REGULATORY SUBUNIT B ALPHA ISOFORM TYPE 1"/>
    <property type="match status" value="1"/>
</dbReference>
<dbReference type="InterPro" id="IPR011992">
    <property type="entry name" value="EF-hand-dom_pair"/>
</dbReference>
<dbReference type="SMART" id="SM00054">
    <property type="entry name" value="EFh"/>
    <property type="match status" value="6"/>
</dbReference>
<evidence type="ECO:0000256" key="1">
    <source>
        <dbReference type="ARBA" id="ARBA00022723"/>
    </source>
</evidence>
<dbReference type="InterPro" id="IPR002048">
    <property type="entry name" value="EF_hand_dom"/>
</dbReference>
<dbReference type="PROSITE" id="PS50222">
    <property type="entry name" value="EF_HAND_2"/>
    <property type="match status" value="4"/>
</dbReference>
<feature type="domain" description="EF-hand" evidence="5">
    <location>
        <begin position="206"/>
        <end position="241"/>
    </location>
</feature>
<keyword evidence="6" id="KW-0675">Receptor</keyword>
<feature type="region of interest" description="Disordered" evidence="4">
    <location>
        <begin position="74"/>
        <end position="106"/>
    </location>
</feature>
<evidence type="ECO:0000256" key="4">
    <source>
        <dbReference type="SAM" id="MobiDB-lite"/>
    </source>
</evidence>
<evidence type="ECO:0000256" key="3">
    <source>
        <dbReference type="ARBA" id="ARBA00022837"/>
    </source>
</evidence>
<dbReference type="GO" id="GO:0005509">
    <property type="term" value="F:calcium ion binding"/>
    <property type="evidence" value="ECO:0007669"/>
    <property type="project" value="InterPro"/>
</dbReference>
<evidence type="ECO:0000313" key="7">
    <source>
        <dbReference type="Proteomes" id="UP001233172"/>
    </source>
</evidence>
<proteinExistence type="predicted"/>
<feature type="domain" description="EF-hand" evidence="5">
    <location>
        <begin position="277"/>
        <end position="312"/>
    </location>
</feature>
<feature type="compositionally biased region" description="Basic and acidic residues" evidence="4">
    <location>
        <begin position="82"/>
        <end position="94"/>
    </location>
</feature>
<keyword evidence="3" id="KW-0106">Calcium</keyword>
<feature type="domain" description="EF-hand" evidence="5">
    <location>
        <begin position="133"/>
        <end position="168"/>
    </location>
</feature>
<dbReference type="InterPro" id="IPR018247">
    <property type="entry name" value="EF_Hand_1_Ca_BS"/>
</dbReference>
<evidence type="ECO:0000313" key="6">
    <source>
        <dbReference type="EMBL" id="KAK0040285.1"/>
    </source>
</evidence>
<organism evidence="6 7">
    <name type="scientific">Biomphalaria pfeifferi</name>
    <name type="common">Bloodfluke planorb</name>
    <name type="synonym">Freshwater snail</name>
    <dbReference type="NCBI Taxonomy" id="112525"/>
    <lineage>
        <taxon>Eukaryota</taxon>
        <taxon>Metazoa</taxon>
        <taxon>Spiralia</taxon>
        <taxon>Lophotrochozoa</taxon>
        <taxon>Mollusca</taxon>
        <taxon>Gastropoda</taxon>
        <taxon>Heterobranchia</taxon>
        <taxon>Euthyneura</taxon>
        <taxon>Panpulmonata</taxon>
        <taxon>Hygrophila</taxon>
        <taxon>Lymnaeoidea</taxon>
        <taxon>Planorbidae</taxon>
        <taxon>Biomphalaria</taxon>
    </lineage>
</organism>
<dbReference type="AlphaFoldDB" id="A0AAD8AQ22"/>
<name>A0AAD8AQ22_BIOPF</name>
<evidence type="ECO:0000256" key="2">
    <source>
        <dbReference type="ARBA" id="ARBA00022737"/>
    </source>
</evidence>
<keyword evidence="1" id="KW-0479">Metal-binding</keyword>
<gene>
    <name evidence="6" type="ORF">Bpfe_030286</name>
</gene>
<dbReference type="Gene3D" id="1.10.238.10">
    <property type="entry name" value="EF-hand"/>
    <property type="match status" value="3"/>
</dbReference>
<evidence type="ECO:0000259" key="5">
    <source>
        <dbReference type="PROSITE" id="PS50222"/>
    </source>
</evidence>
<feature type="compositionally biased region" description="Polar residues" evidence="4">
    <location>
        <begin position="95"/>
        <end position="106"/>
    </location>
</feature>
<reference evidence="6" key="1">
    <citation type="journal article" date="2023" name="PLoS Negl. Trop. Dis.">
        <title>A genome sequence for Biomphalaria pfeifferi, the major vector snail for the human-infecting parasite Schistosoma mansoni.</title>
        <authorList>
            <person name="Bu L."/>
            <person name="Lu L."/>
            <person name="Laidemitt M.R."/>
            <person name="Zhang S.M."/>
            <person name="Mutuku M."/>
            <person name="Mkoji G."/>
            <person name="Steinauer M."/>
            <person name="Loker E.S."/>
        </authorList>
    </citation>
    <scope>NUCLEOTIDE SEQUENCE</scope>
    <source>
        <strain evidence="6">KasaAsao</strain>
    </source>
</reference>
<keyword evidence="7" id="KW-1185">Reference proteome</keyword>
<dbReference type="GO" id="GO:0043226">
    <property type="term" value="C:organelle"/>
    <property type="evidence" value="ECO:0007669"/>
    <property type="project" value="UniProtKB-ARBA"/>
</dbReference>
<keyword evidence="2" id="KW-0677">Repeat</keyword>
<reference evidence="6" key="2">
    <citation type="submission" date="2023-04" db="EMBL/GenBank/DDBJ databases">
        <authorList>
            <person name="Bu L."/>
            <person name="Lu L."/>
            <person name="Laidemitt M.R."/>
            <person name="Zhang S.M."/>
            <person name="Mutuku M."/>
            <person name="Mkoji G."/>
            <person name="Steinauer M."/>
            <person name="Loker E.S."/>
        </authorList>
    </citation>
    <scope>NUCLEOTIDE SEQUENCE</scope>
    <source>
        <strain evidence="6">KasaAsao</strain>
        <tissue evidence="6">Whole Snail</tissue>
    </source>
</reference>
<sequence length="350" mass="39252">MLTVPWFVTSTIQDLFRWSPRHRLQNEGTSPGSVEEKPVEATNISAVSVAAPPAPASNVAPVAEKAVLTPTKTTPNFTAVKSKTEPPKPAKKETVSQSVTQPEVNSGTKTSYKTLVLAPSASGGKMSFEWAKEQVEKFKFDFDDADKDKSGSLSFSEVYQVLKKVGFNGSEQEAQVIFGHLDRDSDKKVTREEFEASLKNLPRLTIKEFCLRKAFLQLDKDKSGYLTREEIEDATKKSAGLDIAAEKIADLLIYLCKEDKDQKVSYEEFLRVFGVHQEATVMRQVFSKLDADKSGYLTKDEILAAVKSEFELKLKASKISDLLCYWCKDEDKKISYEEFVTVWTKQEAQK</sequence>
<dbReference type="Proteomes" id="UP001233172">
    <property type="component" value="Unassembled WGS sequence"/>
</dbReference>
<dbReference type="SUPFAM" id="SSF47473">
    <property type="entry name" value="EF-hand"/>
    <property type="match status" value="2"/>
</dbReference>
<accession>A0AAD8AQ22</accession>
<feature type="domain" description="EF-hand" evidence="5">
    <location>
        <begin position="169"/>
        <end position="204"/>
    </location>
</feature>
<dbReference type="PROSITE" id="PS00018">
    <property type="entry name" value="EF_HAND_1"/>
    <property type="match status" value="4"/>
</dbReference>
<dbReference type="CDD" id="cd00051">
    <property type="entry name" value="EFh"/>
    <property type="match status" value="1"/>
</dbReference>
<dbReference type="FunFam" id="1.10.238.10:FF:000178">
    <property type="entry name" value="Calmodulin-2 A"/>
    <property type="match status" value="1"/>
</dbReference>
<comment type="caution">
    <text evidence="6">The sequence shown here is derived from an EMBL/GenBank/DDBJ whole genome shotgun (WGS) entry which is preliminary data.</text>
</comment>
<dbReference type="EMBL" id="JASAOG010000336">
    <property type="protein sequence ID" value="KAK0040285.1"/>
    <property type="molecule type" value="Genomic_DNA"/>
</dbReference>